<evidence type="ECO:0000313" key="2">
    <source>
        <dbReference type="Proteomes" id="UP001241377"/>
    </source>
</evidence>
<gene>
    <name evidence="1" type="ORF">QFC19_008458</name>
</gene>
<reference evidence="1" key="1">
    <citation type="submission" date="2023-04" db="EMBL/GenBank/DDBJ databases">
        <title>Draft Genome sequencing of Naganishia species isolated from polar environments using Oxford Nanopore Technology.</title>
        <authorList>
            <person name="Leo P."/>
            <person name="Venkateswaran K."/>
        </authorList>
    </citation>
    <scope>NUCLEOTIDE SEQUENCE</scope>
    <source>
        <strain evidence="1">MNA-CCFEE 5261</strain>
    </source>
</reference>
<sequence>MFYGERTLKEEYAAERRLGNEANEQRMGNKVANIHEPSISSGEDKELPNIKSYRPNLVPRDFQPMLIVLRSMSQTNMKSRQLRARVNELIQARFPGIYSRLGLVNFKSYSAKAEAAELVEMGRSGEGRDWIALTEKGRQLLTKK</sequence>
<keyword evidence="2" id="KW-1185">Reference proteome</keyword>
<protein>
    <submittedName>
        <fullName evidence="1">Uncharacterized protein</fullName>
    </submittedName>
</protein>
<dbReference type="Proteomes" id="UP001241377">
    <property type="component" value="Unassembled WGS sequence"/>
</dbReference>
<name>A0ACC2V1A2_9TREE</name>
<comment type="caution">
    <text evidence="1">The sequence shown here is derived from an EMBL/GenBank/DDBJ whole genome shotgun (WGS) entry which is preliminary data.</text>
</comment>
<accession>A0ACC2V1A2</accession>
<proteinExistence type="predicted"/>
<organism evidence="1 2">
    <name type="scientific">Naganishia cerealis</name>
    <dbReference type="NCBI Taxonomy" id="610337"/>
    <lineage>
        <taxon>Eukaryota</taxon>
        <taxon>Fungi</taxon>
        <taxon>Dikarya</taxon>
        <taxon>Basidiomycota</taxon>
        <taxon>Agaricomycotina</taxon>
        <taxon>Tremellomycetes</taxon>
        <taxon>Filobasidiales</taxon>
        <taxon>Filobasidiaceae</taxon>
        <taxon>Naganishia</taxon>
    </lineage>
</organism>
<dbReference type="EMBL" id="JASBWR010000127">
    <property type="protein sequence ID" value="KAJ9093115.1"/>
    <property type="molecule type" value="Genomic_DNA"/>
</dbReference>
<evidence type="ECO:0000313" key="1">
    <source>
        <dbReference type="EMBL" id="KAJ9093115.1"/>
    </source>
</evidence>